<evidence type="ECO:0000313" key="11">
    <source>
        <dbReference type="Proteomes" id="UP000198752"/>
    </source>
</evidence>
<feature type="transmembrane region" description="Helical" evidence="8">
    <location>
        <begin position="173"/>
        <end position="196"/>
    </location>
</feature>
<dbReference type="GO" id="GO:0015105">
    <property type="term" value="F:arsenite transmembrane transporter activity"/>
    <property type="evidence" value="ECO:0007669"/>
    <property type="project" value="InterPro"/>
</dbReference>
<keyword evidence="6 8" id="KW-1133">Transmembrane helix</keyword>
<feature type="transmembrane region" description="Helical" evidence="8">
    <location>
        <begin position="281"/>
        <end position="300"/>
    </location>
</feature>
<dbReference type="PRINTS" id="PR00758">
    <property type="entry name" value="ARSENICPUMP"/>
</dbReference>
<feature type="transmembrane region" description="Helical" evidence="8">
    <location>
        <begin position="27"/>
        <end position="44"/>
    </location>
</feature>
<reference evidence="11" key="1">
    <citation type="submission" date="2016-10" db="EMBL/GenBank/DDBJ databases">
        <authorList>
            <person name="Varghese N."/>
            <person name="Submissions S."/>
        </authorList>
    </citation>
    <scope>NUCLEOTIDE SEQUENCE [LARGE SCALE GENOMIC DNA]</scope>
    <source>
        <strain evidence="11">ATCC 700379</strain>
    </source>
</reference>
<evidence type="ECO:0000256" key="7">
    <source>
        <dbReference type="ARBA" id="ARBA00023136"/>
    </source>
</evidence>
<dbReference type="EMBL" id="FOOY01000032">
    <property type="protein sequence ID" value="SFG93959.1"/>
    <property type="molecule type" value="Genomic_DNA"/>
</dbReference>
<evidence type="ECO:0000256" key="1">
    <source>
        <dbReference type="ARBA" id="ARBA00004651"/>
    </source>
</evidence>
<feature type="transmembrane region" description="Helical" evidence="8">
    <location>
        <begin position="400"/>
        <end position="422"/>
    </location>
</feature>
<proteinExistence type="inferred from homology"/>
<feature type="transmembrane region" description="Helical" evidence="8">
    <location>
        <begin position="95"/>
        <end position="123"/>
    </location>
</feature>
<sequence length="426" mass="45184">MQSEALIAIIVFIAAYALIISEKIHRTIAAMSGASLLLLFGVLSQDAAIKHIDFNTIGLLTGMMIIVSITAQTGLFKYISIRSAQLVNGQPLTLLIVFSLITAIGSAFLDNVTTVLLVVPVTLSIARQLAISPTPFLMSEIFMANIGGTATMIGDPPNIMIGSAVPDLSFMDFITNLAPVVLIITVATLAMLALIYRRSLHGNTDARAKLAALNASEAIKDKVLLIKAVSVLLLTIAGFFLHQLIGVETATIALAGAFFLLLLSGERYLEKALAGVEWPTLFFFVGLFVLVAGLVETGVITELAKKALALTGGNLVPTTFLVLWMSAIASSIIDNIPFVATMIPLIKDMGELGVTQLEPLWWSLSLGACLGGNGLLIGASANLVVAALSGRGGHRITFLGFMKIGIPVMLLSIVISSIYVYLRYLL</sequence>
<dbReference type="RefSeq" id="WP_093674662.1">
    <property type="nucleotide sequence ID" value="NZ_FOOY01000032.1"/>
</dbReference>
<dbReference type="STRING" id="269670.SAMN02982927_03308"/>
<keyword evidence="11" id="KW-1185">Reference proteome</keyword>
<dbReference type="GO" id="GO:0005886">
    <property type="term" value="C:plasma membrane"/>
    <property type="evidence" value="ECO:0007669"/>
    <property type="project" value="UniProtKB-SubCell"/>
</dbReference>
<dbReference type="InterPro" id="IPR051475">
    <property type="entry name" value="Diverse_Ion_Transporter"/>
</dbReference>
<evidence type="ECO:0000256" key="6">
    <source>
        <dbReference type="ARBA" id="ARBA00022989"/>
    </source>
</evidence>
<feature type="transmembrane region" description="Helical" evidence="8">
    <location>
        <begin position="56"/>
        <end position="75"/>
    </location>
</feature>
<dbReference type="Pfam" id="PF03600">
    <property type="entry name" value="CitMHS"/>
    <property type="match status" value="1"/>
</dbReference>
<evidence type="ECO:0000256" key="5">
    <source>
        <dbReference type="ARBA" id="ARBA00022692"/>
    </source>
</evidence>
<keyword evidence="4" id="KW-1003">Cell membrane</keyword>
<accession>A0A1I2VZW5</accession>
<dbReference type="OrthoDB" id="9765532at2"/>
<feature type="transmembrane region" description="Helical" evidence="8">
    <location>
        <begin position="360"/>
        <end position="388"/>
    </location>
</feature>
<evidence type="ECO:0000256" key="2">
    <source>
        <dbReference type="ARBA" id="ARBA00009843"/>
    </source>
</evidence>
<comment type="subcellular location">
    <subcellularLocation>
        <location evidence="1">Cell membrane</location>
        <topology evidence="1">Multi-pass membrane protein</topology>
    </subcellularLocation>
</comment>
<keyword evidence="7 8" id="KW-0472">Membrane</keyword>
<dbReference type="AlphaFoldDB" id="A0A1I2VZW5"/>
<dbReference type="Proteomes" id="UP000198752">
    <property type="component" value="Unassembled WGS sequence"/>
</dbReference>
<dbReference type="InterPro" id="IPR004680">
    <property type="entry name" value="Cit_transptr-like_dom"/>
</dbReference>
<dbReference type="InterPro" id="IPR000802">
    <property type="entry name" value="Arsenical_pump_ArsB"/>
</dbReference>
<keyword evidence="5 8" id="KW-0812">Transmembrane</keyword>
<dbReference type="CDD" id="cd01116">
    <property type="entry name" value="P_permease"/>
    <property type="match status" value="1"/>
</dbReference>
<evidence type="ECO:0000256" key="3">
    <source>
        <dbReference type="ARBA" id="ARBA00022448"/>
    </source>
</evidence>
<protein>
    <submittedName>
        <fullName evidence="10">Na+/H+ antiporter NhaD</fullName>
    </submittedName>
</protein>
<organism evidence="10 11">
    <name type="scientific">Sporolactobacillus nakayamae</name>
    <dbReference type="NCBI Taxonomy" id="269670"/>
    <lineage>
        <taxon>Bacteria</taxon>
        <taxon>Bacillati</taxon>
        <taxon>Bacillota</taxon>
        <taxon>Bacilli</taxon>
        <taxon>Bacillales</taxon>
        <taxon>Sporolactobacillaceae</taxon>
        <taxon>Sporolactobacillus</taxon>
    </lineage>
</organism>
<feature type="domain" description="Citrate transporter-like" evidence="9">
    <location>
        <begin position="16"/>
        <end position="367"/>
    </location>
</feature>
<dbReference type="PANTHER" id="PTHR43568:SF1">
    <property type="entry name" value="P PROTEIN"/>
    <property type="match status" value="1"/>
</dbReference>
<evidence type="ECO:0000313" key="10">
    <source>
        <dbReference type="EMBL" id="SFG93959.1"/>
    </source>
</evidence>
<gene>
    <name evidence="10" type="ORF">SAMN02982927_03308</name>
</gene>
<keyword evidence="3" id="KW-0813">Transport</keyword>
<name>A0A1I2VZW5_9BACL</name>
<dbReference type="PANTHER" id="PTHR43568">
    <property type="entry name" value="P PROTEIN"/>
    <property type="match status" value="1"/>
</dbReference>
<feature type="transmembrane region" description="Helical" evidence="8">
    <location>
        <begin position="251"/>
        <end position="269"/>
    </location>
</feature>
<evidence type="ECO:0000256" key="4">
    <source>
        <dbReference type="ARBA" id="ARBA00022475"/>
    </source>
</evidence>
<comment type="similarity">
    <text evidence="2">Belongs to the CitM (TC 2.A.11) transporter family.</text>
</comment>
<evidence type="ECO:0000256" key="8">
    <source>
        <dbReference type="SAM" id="Phobius"/>
    </source>
</evidence>
<evidence type="ECO:0000259" key="9">
    <source>
        <dbReference type="Pfam" id="PF03600"/>
    </source>
</evidence>